<evidence type="ECO:0000313" key="1">
    <source>
        <dbReference type="EMBL" id="SHJ23336.1"/>
    </source>
</evidence>
<sequence>MSFADQRKADVAATIAANPVQVTISRKAKVPKGGGHKIENTTLGPFSIRIFNQKSKQIAVNVSNTTAGVMQKDQSYAFLAGAEVDIRCTPSITDEFTAYGQRFRVTDAIHRYFLGELTSIDGSLEAID</sequence>
<dbReference type="OrthoDB" id="1683428at2"/>
<proteinExistence type="predicted"/>
<dbReference type="AlphaFoldDB" id="A0A1M6HMF6"/>
<keyword evidence="2" id="KW-1185">Reference proteome</keyword>
<name>A0A1M6HMF6_9FIRM</name>
<reference evidence="1 2" key="1">
    <citation type="submission" date="2016-11" db="EMBL/GenBank/DDBJ databases">
        <authorList>
            <person name="Varghese N."/>
            <person name="Submissions S."/>
        </authorList>
    </citation>
    <scope>NUCLEOTIDE SEQUENCE [LARGE SCALE GENOMIC DNA]</scope>
    <source>
        <strain evidence="1 2">DSM 15287</strain>
    </source>
</reference>
<evidence type="ECO:0000313" key="2">
    <source>
        <dbReference type="Proteomes" id="UP000322917"/>
    </source>
</evidence>
<accession>A0A1M6HMF6</accession>
<dbReference type="EMBL" id="FQZD01000014">
    <property type="protein sequence ID" value="SHJ23336.1"/>
    <property type="molecule type" value="Genomic_DNA"/>
</dbReference>
<dbReference type="RefSeq" id="WP_149734791.1">
    <property type="nucleotide sequence ID" value="NZ_FQZD01000014.1"/>
</dbReference>
<dbReference type="Proteomes" id="UP000322917">
    <property type="component" value="Unassembled WGS sequence"/>
</dbReference>
<protein>
    <submittedName>
        <fullName evidence="1">Uncharacterized protein</fullName>
    </submittedName>
</protein>
<gene>
    <name evidence="1" type="ORF">SAMN02745170_02034</name>
</gene>
<organism evidence="1 2">
    <name type="scientific">Propionispora hippei DSM 15287</name>
    <dbReference type="NCBI Taxonomy" id="1123003"/>
    <lineage>
        <taxon>Bacteria</taxon>
        <taxon>Bacillati</taxon>
        <taxon>Bacillota</taxon>
        <taxon>Negativicutes</taxon>
        <taxon>Selenomonadales</taxon>
        <taxon>Sporomusaceae</taxon>
        <taxon>Propionispora</taxon>
    </lineage>
</organism>